<reference evidence="2" key="1">
    <citation type="submission" date="2018-04" db="EMBL/GenBank/DDBJ databases">
        <title>Genomes of the Obligate Erwinia dacicola and Facultative Enterobacter sp. OLF Endosymbionts of the Olive Fruit fly, Bactrocera oleae.</title>
        <authorList>
            <person name="Estes A.M."/>
            <person name="Hearn D.J."/>
            <person name="Agarwal S."/>
            <person name="Pierson E.A."/>
            <person name="Dunning-Hotopp J.C."/>
        </authorList>
    </citation>
    <scope>NUCLEOTIDE SEQUENCE [LARGE SCALE GENOMIC DNA]</scope>
    <source>
        <strain evidence="2">Oroville</strain>
    </source>
</reference>
<comment type="caution">
    <text evidence="2">The sequence shown here is derived from an EMBL/GenBank/DDBJ whole genome shotgun (WGS) entry which is preliminary data.</text>
</comment>
<accession>A0A328TKG1</accession>
<evidence type="ECO:0000313" key="2">
    <source>
        <dbReference type="EMBL" id="RAP69802.1"/>
    </source>
</evidence>
<sequence length="51" mass="5831">MALVMKLGLASIFPYTFYHLTYYWFAAVDIPVANDTVNTDRILTHPAKVKL</sequence>
<protein>
    <submittedName>
        <fullName evidence="2">Uncharacterized protein</fullName>
    </submittedName>
</protein>
<dbReference type="EMBL" id="LJAM02000577">
    <property type="protein sequence ID" value="RAP69802.1"/>
    <property type="molecule type" value="Genomic_DNA"/>
</dbReference>
<evidence type="ECO:0000313" key="3">
    <source>
        <dbReference type="Proteomes" id="UP000244334"/>
    </source>
</evidence>
<dbReference type="Proteomes" id="UP000244334">
    <property type="component" value="Unassembled WGS sequence"/>
</dbReference>
<feature type="transmembrane region" description="Helical" evidence="1">
    <location>
        <begin position="7"/>
        <end position="25"/>
    </location>
</feature>
<gene>
    <name evidence="2" type="ORF">ACZ87_03402</name>
</gene>
<keyword evidence="1" id="KW-1133">Transmembrane helix</keyword>
<name>A0A328TKG1_9GAMM</name>
<keyword evidence="1" id="KW-0812">Transmembrane</keyword>
<feature type="non-terminal residue" evidence="2">
    <location>
        <position position="51"/>
    </location>
</feature>
<keyword evidence="1" id="KW-0472">Membrane</keyword>
<organism evidence="2 3">
    <name type="scientific">Candidatus Erwinia dacicola</name>
    <dbReference type="NCBI Taxonomy" id="252393"/>
    <lineage>
        <taxon>Bacteria</taxon>
        <taxon>Pseudomonadati</taxon>
        <taxon>Pseudomonadota</taxon>
        <taxon>Gammaproteobacteria</taxon>
        <taxon>Enterobacterales</taxon>
        <taxon>Erwiniaceae</taxon>
        <taxon>Erwinia</taxon>
    </lineage>
</organism>
<dbReference type="AlphaFoldDB" id="A0A328TKG1"/>
<evidence type="ECO:0000256" key="1">
    <source>
        <dbReference type="SAM" id="Phobius"/>
    </source>
</evidence>
<keyword evidence="3" id="KW-1185">Reference proteome</keyword>
<proteinExistence type="predicted"/>